<dbReference type="AlphaFoldDB" id="A0A1T4YWH0"/>
<accession>A0A1T4YWH0</accession>
<keyword evidence="3" id="KW-0804">Transcription</keyword>
<dbReference type="InterPro" id="IPR011711">
    <property type="entry name" value="GntR_C"/>
</dbReference>
<dbReference type="EMBL" id="LT796768">
    <property type="protein sequence ID" value="SKB05641.1"/>
    <property type="molecule type" value="Genomic_DNA"/>
</dbReference>
<dbReference type="SMART" id="SM00345">
    <property type="entry name" value="HTH_GNTR"/>
    <property type="match status" value="1"/>
</dbReference>
<evidence type="ECO:0000256" key="3">
    <source>
        <dbReference type="ARBA" id="ARBA00023163"/>
    </source>
</evidence>
<dbReference type="InterPro" id="IPR008920">
    <property type="entry name" value="TF_FadR/GntR_C"/>
</dbReference>
<evidence type="ECO:0000259" key="4">
    <source>
        <dbReference type="PROSITE" id="PS50949"/>
    </source>
</evidence>
<keyword evidence="2" id="KW-0238">DNA-binding</keyword>
<dbReference type="Proteomes" id="UP000191040">
    <property type="component" value="Chromosome I"/>
</dbReference>
<dbReference type="SUPFAM" id="SSF48008">
    <property type="entry name" value="GntR ligand-binding domain-like"/>
    <property type="match status" value="1"/>
</dbReference>
<evidence type="ECO:0000313" key="6">
    <source>
        <dbReference type="Proteomes" id="UP000191040"/>
    </source>
</evidence>
<gene>
    <name evidence="5" type="ORF">SAMN06295964_1006</name>
</gene>
<reference evidence="6" key="1">
    <citation type="submission" date="2017-02" db="EMBL/GenBank/DDBJ databases">
        <authorList>
            <person name="Varghese N."/>
            <person name="Submissions S."/>
        </authorList>
    </citation>
    <scope>NUCLEOTIDE SEQUENCE [LARGE SCALE GENOMIC DNA]</scope>
    <source>
        <strain evidence="6">9H-4</strain>
    </source>
</reference>
<protein>
    <submittedName>
        <fullName evidence="5">Transcriptional regulator, GntR family</fullName>
    </submittedName>
</protein>
<dbReference type="PANTHER" id="PTHR43537:SF45">
    <property type="entry name" value="GNTR FAMILY REGULATORY PROTEIN"/>
    <property type="match status" value="1"/>
</dbReference>
<dbReference type="SMART" id="SM00895">
    <property type="entry name" value="FCD"/>
    <property type="match status" value="1"/>
</dbReference>
<dbReference type="Pfam" id="PF00392">
    <property type="entry name" value="GntR"/>
    <property type="match status" value="1"/>
</dbReference>
<dbReference type="GO" id="GO:0003677">
    <property type="term" value="F:DNA binding"/>
    <property type="evidence" value="ECO:0007669"/>
    <property type="project" value="UniProtKB-KW"/>
</dbReference>
<dbReference type="PANTHER" id="PTHR43537">
    <property type="entry name" value="TRANSCRIPTIONAL REGULATOR, GNTR FAMILY"/>
    <property type="match status" value="1"/>
</dbReference>
<name>A0A1T4YWH0_9ACTN</name>
<dbReference type="Gene3D" id="1.20.120.530">
    <property type="entry name" value="GntR ligand-binding domain-like"/>
    <property type="match status" value="1"/>
</dbReference>
<sequence length="282" mass="30144">MWTTQGYKVAPYGSVHDRPEACADGRAQPGGAIVSTRTTATDRVFALLREQIVGGELAAGSQHSIYRLSEQLDVSRTPVREAVLRLADLGLVEIERNRGVRIRGVTVADVREVFELRLLLEVPAAAAAARLADRVLLDELAANVAATRAHAEAGRQADFTRVDRDFHSLVASAVRNPRLEAEVTRLRDSIQARGVSTFGRSRPLDEVAAEHAPVAEAVAAREPEAAAARMAAHLERTGTLLMRQVAGPGETVDPGWAADVRAATGAAGSSMLLTESPDEGHR</sequence>
<dbReference type="STRING" id="1736691.SAMN06295964_1006"/>
<dbReference type="CDD" id="cd07377">
    <property type="entry name" value="WHTH_GntR"/>
    <property type="match status" value="1"/>
</dbReference>
<dbReference type="OrthoDB" id="3267569at2"/>
<keyword evidence="1" id="KW-0805">Transcription regulation</keyword>
<dbReference type="InterPro" id="IPR036390">
    <property type="entry name" value="WH_DNA-bd_sf"/>
</dbReference>
<dbReference type="InterPro" id="IPR000524">
    <property type="entry name" value="Tscrpt_reg_HTH_GntR"/>
</dbReference>
<evidence type="ECO:0000256" key="2">
    <source>
        <dbReference type="ARBA" id="ARBA00023125"/>
    </source>
</evidence>
<feature type="domain" description="HTH gntR-type" evidence="4">
    <location>
        <begin position="38"/>
        <end position="105"/>
    </location>
</feature>
<dbReference type="Pfam" id="PF07729">
    <property type="entry name" value="FCD"/>
    <property type="match status" value="1"/>
</dbReference>
<dbReference type="Gene3D" id="1.10.10.10">
    <property type="entry name" value="Winged helix-like DNA-binding domain superfamily/Winged helix DNA-binding domain"/>
    <property type="match status" value="1"/>
</dbReference>
<dbReference type="PROSITE" id="PS50949">
    <property type="entry name" value="HTH_GNTR"/>
    <property type="match status" value="1"/>
</dbReference>
<dbReference type="InterPro" id="IPR036388">
    <property type="entry name" value="WH-like_DNA-bd_sf"/>
</dbReference>
<evidence type="ECO:0000313" key="5">
    <source>
        <dbReference type="EMBL" id="SKB05641.1"/>
    </source>
</evidence>
<organism evidence="5 6">
    <name type="scientific">Aeromicrobium choanae</name>
    <dbReference type="NCBI Taxonomy" id="1736691"/>
    <lineage>
        <taxon>Bacteria</taxon>
        <taxon>Bacillati</taxon>
        <taxon>Actinomycetota</taxon>
        <taxon>Actinomycetes</taxon>
        <taxon>Propionibacteriales</taxon>
        <taxon>Nocardioidaceae</taxon>
        <taxon>Aeromicrobium</taxon>
    </lineage>
</organism>
<evidence type="ECO:0000256" key="1">
    <source>
        <dbReference type="ARBA" id="ARBA00023015"/>
    </source>
</evidence>
<keyword evidence="6" id="KW-1185">Reference proteome</keyword>
<dbReference type="GO" id="GO:0003700">
    <property type="term" value="F:DNA-binding transcription factor activity"/>
    <property type="evidence" value="ECO:0007669"/>
    <property type="project" value="InterPro"/>
</dbReference>
<proteinExistence type="predicted"/>
<dbReference type="SUPFAM" id="SSF46785">
    <property type="entry name" value="Winged helix' DNA-binding domain"/>
    <property type="match status" value="1"/>
</dbReference>